<sequence>MQRDAGAAGVTCSKVDEALVFLRAGFDVLAAFPVVTADKAQRLLADRASLHRLTVMVDSEHGLGAIVAAGRDVAPRIMMKVDSGLHRCGVAPGPRLEALGAQVAAAVAAGVVDFRGIFSHGGHAYAASSKEEVRNIADAESRLMRAARDTLASMGLRCHTVSVGSTLTELGRTDFAGLTEIRPGNYVFMDQTPLSKGLVEPHQIALSVVATVVSRNDTFSIIDAGSKTMTSDKGAHASSAPHFGICRCLDGDGPEFSLDSLSEEHGWIRHHGHPSLLQVGQRVLIRPQHSCPIVNLVDSFWLLDEETLTPPRR</sequence>
<dbReference type="Proteomes" id="UP001642464">
    <property type="component" value="Unassembled WGS sequence"/>
</dbReference>
<evidence type="ECO:0000256" key="1">
    <source>
        <dbReference type="ARBA" id="ARBA00005323"/>
    </source>
</evidence>
<evidence type="ECO:0000256" key="2">
    <source>
        <dbReference type="ARBA" id="ARBA00023239"/>
    </source>
</evidence>
<organism evidence="4 5">
    <name type="scientific">Durusdinium trenchii</name>
    <dbReference type="NCBI Taxonomy" id="1381693"/>
    <lineage>
        <taxon>Eukaryota</taxon>
        <taxon>Sar</taxon>
        <taxon>Alveolata</taxon>
        <taxon>Dinophyceae</taxon>
        <taxon>Suessiales</taxon>
        <taxon>Symbiodiniaceae</taxon>
        <taxon>Durusdinium</taxon>
    </lineage>
</organism>
<dbReference type="PANTHER" id="PTHR28004">
    <property type="entry name" value="ZGC:162816-RELATED"/>
    <property type="match status" value="1"/>
</dbReference>
<dbReference type="InterPro" id="IPR051466">
    <property type="entry name" value="D-amino_acid_metab_enzyme"/>
</dbReference>
<dbReference type="Pfam" id="PF14031">
    <property type="entry name" value="D-ser_dehydrat"/>
    <property type="match status" value="1"/>
</dbReference>
<dbReference type="InterPro" id="IPR026956">
    <property type="entry name" value="D-ser_dehydrat-like_dom"/>
</dbReference>
<protein>
    <submittedName>
        <fullName evidence="4">D-threo-3-hydroxyaspartate dehydratase (D-THA DH) (D-THA dehydratase) (Threo-3-hydroxy-D-aspartate ammonia-lyase)</fullName>
    </submittedName>
</protein>
<dbReference type="InterPro" id="IPR042208">
    <property type="entry name" value="D-ser_dehydrat-like_sf"/>
</dbReference>
<keyword evidence="5" id="KW-1185">Reference proteome</keyword>
<gene>
    <name evidence="4" type="ORF">SCF082_LOCUS30994</name>
</gene>
<evidence type="ECO:0000313" key="5">
    <source>
        <dbReference type="Proteomes" id="UP001642464"/>
    </source>
</evidence>
<feature type="domain" description="D-serine dehydratase-like" evidence="3">
    <location>
        <begin position="205"/>
        <end position="304"/>
    </location>
</feature>
<dbReference type="SUPFAM" id="SSF51419">
    <property type="entry name" value="PLP-binding barrel"/>
    <property type="match status" value="1"/>
</dbReference>
<evidence type="ECO:0000259" key="3">
    <source>
        <dbReference type="SMART" id="SM01119"/>
    </source>
</evidence>
<dbReference type="InterPro" id="IPR001608">
    <property type="entry name" value="Ala_racemase_N"/>
</dbReference>
<name>A0ABP0N314_9DINO</name>
<dbReference type="EMBL" id="CAXAMM010025982">
    <property type="protein sequence ID" value="CAK9057966.1"/>
    <property type="molecule type" value="Genomic_DNA"/>
</dbReference>
<dbReference type="InterPro" id="IPR029066">
    <property type="entry name" value="PLP-binding_barrel"/>
</dbReference>
<accession>A0ABP0N314</accession>
<proteinExistence type="inferred from homology"/>
<keyword evidence="2" id="KW-0456">Lyase</keyword>
<comment type="caution">
    <text evidence="4">The sequence shown here is derived from an EMBL/GenBank/DDBJ whole genome shotgun (WGS) entry which is preliminary data.</text>
</comment>
<reference evidence="4 5" key="1">
    <citation type="submission" date="2024-02" db="EMBL/GenBank/DDBJ databases">
        <authorList>
            <person name="Chen Y."/>
            <person name="Shah S."/>
            <person name="Dougan E. K."/>
            <person name="Thang M."/>
            <person name="Chan C."/>
        </authorList>
    </citation>
    <scope>NUCLEOTIDE SEQUENCE [LARGE SCALE GENOMIC DNA]</scope>
</reference>
<dbReference type="SMART" id="SM01119">
    <property type="entry name" value="D-ser_dehydrat"/>
    <property type="match status" value="1"/>
</dbReference>
<feature type="non-terminal residue" evidence="4">
    <location>
        <position position="313"/>
    </location>
</feature>
<dbReference type="Gene3D" id="2.40.37.20">
    <property type="entry name" value="D-serine dehydratase-like domain"/>
    <property type="match status" value="1"/>
</dbReference>
<evidence type="ECO:0000313" key="4">
    <source>
        <dbReference type="EMBL" id="CAK9057966.1"/>
    </source>
</evidence>
<dbReference type="Gene3D" id="3.20.20.10">
    <property type="entry name" value="Alanine racemase"/>
    <property type="match status" value="1"/>
</dbReference>
<dbReference type="Pfam" id="PF01168">
    <property type="entry name" value="Ala_racemase_N"/>
    <property type="match status" value="1"/>
</dbReference>
<dbReference type="PANTHER" id="PTHR28004:SF2">
    <property type="entry name" value="D-SERINE DEHYDRATASE"/>
    <property type="match status" value="1"/>
</dbReference>
<comment type="similarity">
    <text evidence="1">Belongs to the DSD1 family.</text>
</comment>